<dbReference type="EMBL" id="SGPM01000018">
    <property type="protein sequence ID" value="THH32591.1"/>
    <property type="molecule type" value="Genomic_DNA"/>
</dbReference>
<proteinExistence type="predicted"/>
<protein>
    <submittedName>
        <fullName evidence="2">Uncharacterized protein</fullName>
    </submittedName>
</protein>
<sequence>MTTYQSIVDQTAKSLDVIARLTNELKEMMKTTLEKTKDALRRLDGPSVAQYVRFKSSKPQVVAEAERFITSIAVCVKHFCRELNANAAVIAINVTEEGETQFDLTRKILIVMKEACEAKCQVARAALEQRNMLLFHGAMSLRTTGVKAADVDSESPTPEDPITSTVTPTNAASASTSTSISTSTQMLTTPINLQTQVRPPRPADKTLGSKSGKSSASQLQVSRFKSAEDPELWRLVSDVVVGKLNAQDALFPFSGQDAQHVLDAMQQIVTTSSTRPKSAADTPTARRSLRNLLLKLSLKYHRLPRVLFLQDVQCQSDSSSAGAFADIHRGTHQGTPVGLKRLRIFRNTAVDQKHMSEVINVSRTGNSVT</sequence>
<keyword evidence="3" id="KW-1185">Reference proteome</keyword>
<name>A0A4S4N432_9APHY</name>
<accession>A0A4S4N432</accession>
<organism evidence="2 3">
    <name type="scientific">Antrodiella citrinella</name>
    <dbReference type="NCBI Taxonomy" id="2447956"/>
    <lineage>
        <taxon>Eukaryota</taxon>
        <taxon>Fungi</taxon>
        <taxon>Dikarya</taxon>
        <taxon>Basidiomycota</taxon>
        <taxon>Agaricomycotina</taxon>
        <taxon>Agaricomycetes</taxon>
        <taxon>Polyporales</taxon>
        <taxon>Steccherinaceae</taxon>
        <taxon>Antrodiella</taxon>
    </lineage>
</organism>
<evidence type="ECO:0000313" key="3">
    <source>
        <dbReference type="Proteomes" id="UP000308730"/>
    </source>
</evidence>
<comment type="caution">
    <text evidence="2">The sequence shown here is derived from an EMBL/GenBank/DDBJ whole genome shotgun (WGS) entry which is preliminary data.</text>
</comment>
<gene>
    <name evidence="2" type="ORF">EUX98_g1592</name>
</gene>
<evidence type="ECO:0000313" key="2">
    <source>
        <dbReference type="EMBL" id="THH32591.1"/>
    </source>
</evidence>
<feature type="region of interest" description="Disordered" evidence="1">
    <location>
        <begin position="147"/>
        <end position="222"/>
    </location>
</feature>
<feature type="compositionally biased region" description="Polar residues" evidence="1">
    <location>
        <begin position="208"/>
        <end position="222"/>
    </location>
</feature>
<dbReference type="Proteomes" id="UP000308730">
    <property type="component" value="Unassembled WGS sequence"/>
</dbReference>
<dbReference type="AlphaFoldDB" id="A0A4S4N432"/>
<feature type="compositionally biased region" description="Low complexity" evidence="1">
    <location>
        <begin position="163"/>
        <end position="189"/>
    </location>
</feature>
<reference evidence="2 3" key="1">
    <citation type="submission" date="2019-02" db="EMBL/GenBank/DDBJ databases">
        <title>Genome sequencing of the rare red list fungi Antrodiella citrinella (Flaviporus citrinellus).</title>
        <authorList>
            <person name="Buettner E."/>
            <person name="Kellner H."/>
        </authorList>
    </citation>
    <scope>NUCLEOTIDE SEQUENCE [LARGE SCALE GENOMIC DNA]</scope>
    <source>
        <strain evidence="2 3">DSM 108506</strain>
    </source>
</reference>
<evidence type="ECO:0000256" key="1">
    <source>
        <dbReference type="SAM" id="MobiDB-lite"/>
    </source>
</evidence>